<dbReference type="Pfam" id="PF02254">
    <property type="entry name" value="TrkA_N"/>
    <property type="match status" value="1"/>
</dbReference>
<dbReference type="Gene3D" id="1.20.1530.20">
    <property type="match status" value="1"/>
</dbReference>
<proteinExistence type="predicted"/>
<feature type="transmembrane region" description="Helical" evidence="9">
    <location>
        <begin position="336"/>
        <end position="359"/>
    </location>
</feature>
<dbReference type="Proteomes" id="UP000293846">
    <property type="component" value="Unassembled WGS sequence"/>
</dbReference>
<dbReference type="InterPro" id="IPR038770">
    <property type="entry name" value="Na+/solute_symporter_sf"/>
</dbReference>
<dbReference type="GO" id="GO:1902600">
    <property type="term" value="P:proton transmembrane transport"/>
    <property type="evidence" value="ECO:0007669"/>
    <property type="project" value="InterPro"/>
</dbReference>
<accession>A0A4R1B474</accession>
<evidence type="ECO:0000256" key="5">
    <source>
        <dbReference type="ARBA" id="ARBA00022692"/>
    </source>
</evidence>
<keyword evidence="8 9" id="KW-0472">Membrane</keyword>
<dbReference type="PANTHER" id="PTHR32507">
    <property type="entry name" value="NA(+)/H(+) ANTIPORTER 1"/>
    <property type="match status" value="1"/>
</dbReference>
<feature type="transmembrane region" description="Helical" evidence="9">
    <location>
        <begin position="89"/>
        <end position="112"/>
    </location>
</feature>
<dbReference type="RefSeq" id="WP_131236175.1">
    <property type="nucleotide sequence ID" value="NZ_SJTH01000003.1"/>
</dbReference>
<evidence type="ECO:0000256" key="8">
    <source>
        <dbReference type="ARBA" id="ARBA00023136"/>
    </source>
</evidence>
<keyword evidence="2" id="KW-0813">Transport</keyword>
<sequence>MEQAALIIITVILALGIFSQWLAWRIQWPSIVIMSIAGLLIGPVLGLINPKEALGELYSPMISLAVAIILFEGSSSLDIREIKGISKSVFRIVTGGAFLAWVGGSLAAHFIAGLNLEISFIIGGLFVVTGPTVIIPLLRQAKLKPRTAAVLKWEGIIVDPAGPLLALFAYQVIKVMTNENIHYHHLWTFFIGALIAVLLGYVIGFAVSIMVGKGLIPEYLKSPIILSFVLICFTVGEVVMHETGMLAVTVMGLTLGRTKKYVSSIGSISHFVENISVLLTSTIFILLTSSLTREILTDVLELPIIGFVLVMLFLVRPLSIWISTIGTELTIAEKLLIGWIAPRGIVALTVSGYFASILLEDGYEEAGILIALTFALVIITVCAHGFTIGPIAKRLSLASTESPGILIVGASSFSVALADQIKQMGIPVIIIDSSGDRLCSAEMKGIRTHKGEILAEHTQYDIDLTQYETLLAMTGDAAYNALVCQSHIPEFGYQNTFALPVKPNNQLNHEELPIALKAHLLFGEDSPFTELNRKINIGYYLKSIKINKKDKIQKDMLPEGVTPLFIKKKNDILTFVTMKKGFSIDEGDQLVVLSKDKEKTV</sequence>
<feature type="transmembrane region" description="Helical" evidence="9">
    <location>
        <begin position="118"/>
        <end position="138"/>
    </location>
</feature>
<organism evidence="12 13">
    <name type="scientific">Cytobacillus praedii</name>
    <dbReference type="NCBI Taxonomy" id="1742358"/>
    <lineage>
        <taxon>Bacteria</taxon>
        <taxon>Bacillati</taxon>
        <taxon>Bacillota</taxon>
        <taxon>Bacilli</taxon>
        <taxon>Bacillales</taxon>
        <taxon>Bacillaceae</taxon>
        <taxon>Cytobacillus</taxon>
    </lineage>
</organism>
<evidence type="ECO:0000256" key="3">
    <source>
        <dbReference type="ARBA" id="ARBA00022449"/>
    </source>
</evidence>
<dbReference type="InterPro" id="IPR006153">
    <property type="entry name" value="Cation/H_exchanger_TM"/>
</dbReference>
<dbReference type="InterPro" id="IPR036291">
    <property type="entry name" value="NAD(P)-bd_dom_sf"/>
</dbReference>
<feature type="transmembrane region" description="Helical" evidence="9">
    <location>
        <begin position="185"/>
        <end position="211"/>
    </location>
</feature>
<feature type="domain" description="Cation/H+ exchanger transmembrane" evidence="10">
    <location>
        <begin position="18"/>
        <end position="393"/>
    </location>
</feature>
<evidence type="ECO:0000259" key="10">
    <source>
        <dbReference type="Pfam" id="PF00999"/>
    </source>
</evidence>
<dbReference type="GO" id="GO:0005886">
    <property type="term" value="C:plasma membrane"/>
    <property type="evidence" value="ECO:0007669"/>
    <property type="project" value="UniProtKB-SubCell"/>
</dbReference>
<dbReference type="STRING" id="1742358.GCA_001439605_03268"/>
<evidence type="ECO:0000256" key="2">
    <source>
        <dbReference type="ARBA" id="ARBA00022448"/>
    </source>
</evidence>
<comment type="caution">
    <text evidence="12">The sequence shown here is derived from an EMBL/GenBank/DDBJ whole genome shotgun (WGS) entry which is preliminary data.</text>
</comment>
<feature type="transmembrane region" description="Helical" evidence="9">
    <location>
        <begin position="6"/>
        <end position="24"/>
    </location>
</feature>
<comment type="subcellular location">
    <subcellularLocation>
        <location evidence="1">Cell membrane</location>
        <topology evidence="1">Multi-pass membrane protein</topology>
    </subcellularLocation>
</comment>
<evidence type="ECO:0000256" key="9">
    <source>
        <dbReference type="SAM" id="Phobius"/>
    </source>
</evidence>
<protein>
    <submittedName>
        <fullName evidence="12">Sodium:proton antiporter</fullName>
    </submittedName>
</protein>
<gene>
    <name evidence="12" type="ORF">E0Y62_04075</name>
</gene>
<dbReference type="GO" id="GO:0015297">
    <property type="term" value="F:antiporter activity"/>
    <property type="evidence" value="ECO:0007669"/>
    <property type="project" value="UniProtKB-KW"/>
</dbReference>
<feature type="transmembrane region" description="Helical" evidence="9">
    <location>
        <begin position="366"/>
        <end position="386"/>
    </location>
</feature>
<evidence type="ECO:0000313" key="12">
    <source>
        <dbReference type="EMBL" id="TCJ05852.1"/>
    </source>
</evidence>
<feature type="transmembrane region" description="Helical" evidence="9">
    <location>
        <begin position="60"/>
        <end position="77"/>
    </location>
</feature>
<feature type="transmembrane region" description="Helical" evidence="9">
    <location>
        <begin position="299"/>
        <end position="324"/>
    </location>
</feature>
<dbReference type="InterPro" id="IPR003148">
    <property type="entry name" value="RCK_N"/>
</dbReference>
<dbReference type="OrthoDB" id="570124at2"/>
<feature type="domain" description="RCK N-terminal" evidence="11">
    <location>
        <begin position="405"/>
        <end position="486"/>
    </location>
</feature>
<keyword evidence="3" id="KW-0050">Antiport</keyword>
<dbReference type="SUPFAM" id="SSF51735">
    <property type="entry name" value="NAD(P)-binding Rossmann-fold domains"/>
    <property type="match status" value="1"/>
</dbReference>
<dbReference type="EMBL" id="SJTH01000003">
    <property type="protein sequence ID" value="TCJ05852.1"/>
    <property type="molecule type" value="Genomic_DNA"/>
</dbReference>
<evidence type="ECO:0000256" key="7">
    <source>
        <dbReference type="ARBA" id="ARBA00023065"/>
    </source>
</evidence>
<feature type="transmembrane region" description="Helical" evidence="9">
    <location>
        <begin position="261"/>
        <end position="287"/>
    </location>
</feature>
<keyword evidence="6 9" id="KW-1133">Transmembrane helix</keyword>
<dbReference type="AlphaFoldDB" id="A0A4R1B474"/>
<keyword evidence="5 9" id="KW-0812">Transmembrane</keyword>
<feature type="transmembrane region" description="Helical" evidence="9">
    <location>
        <begin position="31"/>
        <end position="48"/>
    </location>
</feature>
<keyword evidence="4" id="KW-1003">Cell membrane</keyword>
<evidence type="ECO:0000313" key="13">
    <source>
        <dbReference type="Proteomes" id="UP000293846"/>
    </source>
</evidence>
<evidence type="ECO:0000256" key="1">
    <source>
        <dbReference type="ARBA" id="ARBA00004651"/>
    </source>
</evidence>
<dbReference type="GO" id="GO:0006813">
    <property type="term" value="P:potassium ion transport"/>
    <property type="evidence" value="ECO:0007669"/>
    <property type="project" value="InterPro"/>
</dbReference>
<name>A0A4R1B474_9BACI</name>
<evidence type="ECO:0000256" key="4">
    <source>
        <dbReference type="ARBA" id="ARBA00022475"/>
    </source>
</evidence>
<keyword evidence="13" id="KW-1185">Reference proteome</keyword>
<feature type="transmembrane region" description="Helical" evidence="9">
    <location>
        <begin position="223"/>
        <end position="241"/>
    </location>
</feature>
<reference evidence="12 13" key="1">
    <citation type="submission" date="2019-03" db="EMBL/GenBank/DDBJ databases">
        <authorList>
            <person name="Jensen L."/>
            <person name="Storgaard J."/>
            <person name="Sulaj E."/>
            <person name="Schramm A."/>
            <person name="Marshall I.P.G."/>
        </authorList>
    </citation>
    <scope>NUCLEOTIDE SEQUENCE [LARGE SCALE GENOMIC DNA]</scope>
    <source>
        <strain evidence="12 13">2017H2G3</strain>
    </source>
</reference>
<keyword evidence="7" id="KW-0406">Ion transport</keyword>
<evidence type="ECO:0000259" key="11">
    <source>
        <dbReference type="Pfam" id="PF02254"/>
    </source>
</evidence>
<evidence type="ECO:0000256" key="6">
    <source>
        <dbReference type="ARBA" id="ARBA00022989"/>
    </source>
</evidence>
<feature type="transmembrane region" description="Helical" evidence="9">
    <location>
        <begin position="150"/>
        <end position="173"/>
    </location>
</feature>
<dbReference type="PANTHER" id="PTHR32507:SF0">
    <property type="entry name" value="NA(+)_H(+) ANTIPORTER 2-RELATED"/>
    <property type="match status" value="1"/>
</dbReference>
<dbReference type="Pfam" id="PF00999">
    <property type="entry name" value="Na_H_Exchanger"/>
    <property type="match status" value="1"/>
</dbReference>